<evidence type="ECO:0000256" key="1">
    <source>
        <dbReference type="ARBA" id="ARBA00004389"/>
    </source>
</evidence>
<sequence>MGKKDAISTGLPVDQYRKQIGKQDYKKSKPALKATRLKAEAKKYSSGFRDAFLVIAAILFFVLCVYAFFYLNLSTEINLDVDSHVPMFSPLIEKCKSPTEALVISRQTLRLTFQCTNLSSRISGDHKDCAVRWIRNSPVLCEVCGNARLSGFCCESHPPIAFLIPDALPNDTEIEELSGRAEKGRDKIFGARKSSVKLNINHSLFVKRIQVQVREGQADGSLSACRARKSIVASTVVVRQRGAPAHLPPRLGDIWLGFCGMMSALPPTTTSATTNGTTPKGEAVICSVFS</sequence>
<dbReference type="EMBL" id="VOFY01000014">
    <property type="protein sequence ID" value="KAA8585871.1"/>
    <property type="molecule type" value="Genomic_DNA"/>
</dbReference>
<dbReference type="AlphaFoldDB" id="A0A5J5D2V6"/>
<evidence type="ECO:0000256" key="8">
    <source>
        <dbReference type="SAM" id="Phobius"/>
    </source>
</evidence>
<keyword evidence="6 8" id="KW-1133">Transmembrane helix</keyword>
<comment type="similarity">
    <text evidence="2">Belongs to the TRIQK family.</text>
</comment>
<name>A0A5J5D2V6_9PERO</name>
<evidence type="ECO:0000256" key="7">
    <source>
        <dbReference type="ARBA" id="ARBA00023136"/>
    </source>
</evidence>
<proteinExistence type="inferred from homology"/>
<dbReference type="PANTHER" id="PTHR20583:SF1">
    <property type="entry name" value="TRIPLE QXXK_R MOTIF-CONTAINING PROTEIN"/>
    <property type="match status" value="1"/>
</dbReference>
<evidence type="ECO:0000256" key="5">
    <source>
        <dbReference type="ARBA" id="ARBA00022824"/>
    </source>
</evidence>
<evidence type="ECO:0000256" key="4">
    <source>
        <dbReference type="ARBA" id="ARBA00022692"/>
    </source>
</evidence>
<evidence type="ECO:0000256" key="6">
    <source>
        <dbReference type="ARBA" id="ARBA00022989"/>
    </source>
</evidence>
<comment type="caution">
    <text evidence="9">The sequence shown here is derived from an EMBL/GenBank/DDBJ whole genome shotgun (WGS) entry which is preliminary data.</text>
</comment>
<accession>A0A5J5D2V6</accession>
<evidence type="ECO:0000256" key="2">
    <source>
        <dbReference type="ARBA" id="ARBA00007709"/>
    </source>
</evidence>
<reference evidence="9 10" key="1">
    <citation type="submission" date="2019-08" db="EMBL/GenBank/DDBJ databases">
        <title>A chromosome-level genome assembly, high-density linkage maps, and genome scans reveal the genomic architecture of hybrid incompatibilities underlying speciation via character displacement in darters (Percidae: Etheostominae).</title>
        <authorList>
            <person name="Moran R.L."/>
            <person name="Catchen J.M."/>
            <person name="Fuller R.C."/>
        </authorList>
    </citation>
    <scope>NUCLEOTIDE SEQUENCE [LARGE SCALE GENOMIC DNA]</scope>
    <source>
        <strain evidence="9">EspeVRDwgs_2016</strain>
        <tissue evidence="9">Muscle</tissue>
    </source>
</reference>
<evidence type="ECO:0000313" key="9">
    <source>
        <dbReference type="EMBL" id="KAA8585871.1"/>
    </source>
</evidence>
<dbReference type="GO" id="GO:0005789">
    <property type="term" value="C:endoplasmic reticulum membrane"/>
    <property type="evidence" value="ECO:0007669"/>
    <property type="project" value="UniProtKB-SubCell"/>
</dbReference>
<keyword evidence="4 8" id="KW-0812">Transmembrane</keyword>
<comment type="subcellular location">
    <subcellularLocation>
        <location evidence="1">Endoplasmic reticulum membrane</location>
        <topology evidence="1">Single-pass membrane protein</topology>
    </subcellularLocation>
</comment>
<dbReference type="Pfam" id="PF15168">
    <property type="entry name" value="TRIQK"/>
    <property type="match status" value="1"/>
</dbReference>
<evidence type="ECO:0000313" key="10">
    <source>
        <dbReference type="Proteomes" id="UP000327493"/>
    </source>
</evidence>
<protein>
    <recommendedName>
        <fullName evidence="3">Triple QxxK/R motif-containing protein</fullName>
    </recommendedName>
</protein>
<organism evidence="9 10">
    <name type="scientific">Etheostoma spectabile</name>
    <name type="common">orangethroat darter</name>
    <dbReference type="NCBI Taxonomy" id="54343"/>
    <lineage>
        <taxon>Eukaryota</taxon>
        <taxon>Metazoa</taxon>
        <taxon>Chordata</taxon>
        <taxon>Craniata</taxon>
        <taxon>Vertebrata</taxon>
        <taxon>Euteleostomi</taxon>
        <taxon>Actinopterygii</taxon>
        <taxon>Neopterygii</taxon>
        <taxon>Teleostei</taxon>
        <taxon>Neoteleostei</taxon>
        <taxon>Acanthomorphata</taxon>
        <taxon>Eupercaria</taxon>
        <taxon>Perciformes</taxon>
        <taxon>Percoidei</taxon>
        <taxon>Percidae</taxon>
        <taxon>Etheostomatinae</taxon>
        <taxon>Etheostoma</taxon>
    </lineage>
</organism>
<dbReference type="PANTHER" id="PTHR20583">
    <property type="entry name" value="TRIPLE QXXK/R MOTIF-CONTAINING PROTEIN"/>
    <property type="match status" value="1"/>
</dbReference>
<gene>
    <name evidence="9" type="ORF">FQN60_007440</name>
</gene>
<dbReference type="InterPro" id="IPR024842">
    <property type="entry name" value="TRIQK"/>
</dbReference>
<feature type="transmembrane region" description="Helical" evidence="8">
    <location>
        <begin position="51"/>
        <end position="71"/>
    </location>
</feature>
<dbReference type="Proteomes" id="UP000327493">
    <property type="component" value="Chromosome 14"/>
</dbReference>
<keyword evidence="5" id="KW-0256">Endoplasmic reticulum</keyword>
<evidence type="ECO:0000256" key="3">
    <source>
        <dbReference type="ARBA" id="ARBA00014257"/>
    </source>
</evidence>
<keyword evidence="7 8" id="KW-0472">Membrane</keyword>
<keyword evidence="10" id="KW-1185">Reference proteome</keyword>